<evidence type="ECO:0000256" key="3">
    <source>
        <dbReference type="ARBA" id="ARBA00022741"/>
    </source>
</evidence>
<organism evidence="14 15">
    <name type="scientific">Silvimonas terrae</name>
    <dbReference type="NCBI Taxonomy" id="300266"/>
    <lineage>
        <taxon>Bacteria</taxon>
        <taxon>Pseudomonadati</taxon>
        <taxon>Pseudomonadota</taxon>
        <taxon>Betaproteobacteria</taxon>
        <taxon>Neisseriales</taxon>
        <taxon>Chitinibacteraceae</taxon>
        <taxon>Silvimonas</taxon>
    </lineage>
</organism>
<accession>A0A840REY4</accession>
<dbReference type="GO" id="GO:0008641">
    <property type="term" value="F:ubiquitin-like modifier activating enzyme activity"/>
    <property type="evidence" value="ECO:0007669"/>
    <property type="project" value="InterPro"/>
</dbReference>
<evidence type="ECO:0000256" key="2">
    <source>
        <dbReference type="ARBA" id="ARBA00022679"/>
    </source>
</evidence>
<name>A0A840REY4_9NEIS</name>
<dbReference type="AlphaFoldDB" id="A0A840REY4"/>
<dbReference type="Proteomes" id="UP000543030">
    <property type="component" value="Unassembled WGS sequence"/>
</dbReference>
<dbReference type="CDD" id="cd00158">
    <property type="entry name" value="RHOD"/>
    <property type="match status" value="1"/>
</dbReference>
<feature type="domain" description="Rhodanese" evidence="13">
    <location>
        <begin position="17"/>
        <end position="107"/>
    </location>
</feature>
<dbReference type="SUPFAM" id="SSF69572">
    <property type="entry name" value="Activating enzymes of the ubiquitin-like proteins"/>
    <property type="match status" value="1"/>
</dbReference>
<dbReference type="InterPro" id="IPR001763">
    <property type="entry name" value="Rhodanese-like_dom"/>
</dbReference>
<dbReference type="RefSeq" id="WP_184099450.1">
    <property type="nucleotide sequence ID" value="NZ_JACHHN010000003.1"/>
</dbReference>
<evidence type="ECO:0000256" key="5">
    <source>
        <dbReference type="ARBA" id="ARBA00052218"/>
    </source>
</evidence>
<comment type="function">
    <text evidence="6">Catalyzes the adenylation by ATP of the carboxyl group of the C-terminal glycine of sulfur carrier protein MoaD.</text>
</comment>
<keyword evidence="15" id="KW-1185">Reference proteome</keyword>
<dbReference type="PROSITE" id="PS50206">
    <property type="entry name" value="RHODANESE_3"/>
    <property type="match status" value="1"/>
</dbReference>
<dbReference type="InterPro" id="IPR045886">
    <property type="entry name" value="ThiF/MoeB/HesA"/>
</dbReference>
<dbReference type="FunFam" id="3.40.50.720:FF:000033">
    <property type="entry name" value="Adenylyltransferase and sulfurtransferase MOCS3"/>
    <property type="match status" value="1"/>
</dbReference>
<evidence type="ECO:0000256" key="12">
    <source>
        <dbReference type="ARBA" id="ARBA00078531"/>
    </source>
</evidence>
<evidence type="ECO:0000256" key="4">
    <source>
        <dbReference type="ARBA" id="ARBA00022840"/>
    </source>
</evidence>
<reference evidence="14 15" key="1">
    <citation type="submission" date="2020-08" db="EMBL/GenBank/DDBJ databases">
        <title>Genomic Encyclopedia of Type Strains, Phase IV (KMG-IV): sequencing the most valuable type-strain genomes for metagenomic binning, comparative biology and taxonomic classification.</title>
        <authorList>
            <person name="Goeker M."/>
        </authorList>
    </citation>
    <scope>NUCLEOTIDE SEQUENCE [LARGE SCALE GENOMIC DNA]</scope>
    <source>
        <strain evidence="14 15">DSM 18233</strain>
    </source>
</reference>
<comment type="similarity">
    <text evidence="1">Belongs to the HesA/MoeB/ThiF family.</text>
</comment>
<sequence>MTHSVIELTPEDAWQRQQSGAILLDVREEGERAAGMAVGAVGVSQQTLQHTPANWLANCSTPVMLICAAGKRSHACGEALIAQGYTRIFSVKGGTTAWQAAGLPMTAPAVDEDFLSRYSRHLRLPEVGLAGQRKLASAKVALIGAGGLGSPAALYLAAAGIGTITLIDDDLVDRSNLQRQVLHRNADIGTPKVESGRRTLHALNPSITVEPVRARLQADNVETLLAGHDVVIDGTDNFATRYLVNDACAHLGLPMVYGAVQGFEGQVSVFWPGQPGGSCYRCLFPDPPPPEFAPNCAEAGVLGVLLGIIGLLQTAEAIKLLLGLGESLSGILLQFDALSMRFNRIKLLRDPDCPTCGQGTQHHAYQDLPQVCASDQMPR</sequence>
<protein>
    <recommendedName>
        <fullName evidence="9">Molybdopterin-synthase adenylyltransferase</fullName>
        <ecNumber evidence="8">2.7.7.80</ecNumber>
    </recommendedName>
    <alternativeName>
        <fullName evidence="12">MoaD protein adenylase</fullName>
    </alternativeName>
    <alternativeName>
        <fullName evidence="10">Molybdopterin-converting factor subunit 1 adenylase</fullName>
    </alternativeName>
    <alternativeName>
        <fullName evidence="11">Sulfur carrier protein MoaD adenylyltransferase</fullName>
    </alternativeName>
</protein>
<dbReference type="NCBIfam" id="NF006444">
    <property type="entry name" value="PRK08762.1"/>
    <property type="match status" value="1"/>
</dbReference>
<dbReference type="InterPro" id="IPR000594">
    <property type="entry name" value="ThiF_NAD_FAD-bd"/>
</dbReference>
<dbReference type="SUPFAM" id="SSF52821">
    <property type="entry name" value="Rhodanese/Cell cycle control phosphatase"/>
    <property type="match status" value="1"/>
</dbReference>
<evidence type="ECO:0000256" key="10">
    <source>
        <dbReference type="ARBA" id="ARBA00075110"/>
    </source>
</evidence>
<dbReference type="GO" id="GO:0008146">
    <property type="term" value="F:sulfotransferase activity"/>
    <property type="evidence" value="ECO:0007669"/>
    <property type="project" value="TreeGrafter"/>
</dbReference>
<keyword evidence="3" id="KW-0547">Nucleotide-binding</keyword>
<evidence type="ECO:0000256" key="1">
    <source>
        <dbReference type="ARBA" id="ARBA00009919"/>
    </source>
</evidence>
<dbReference type="Gene3D" id="3.40.250.10">
    <property type="entry name" value="Rhodanese-like domain"/>
    <property type="match status" value="1"/>
</dbReference>
<dbReference type="EC" id="2.7.7.80" evidence="8"/>
<dbReference type="PANTHER" id="PTHR10953">
    <property type="entry name" value="UBIQUITIN-ACTIVATING ENZYME E1"/>
    <property type="match status" value="1"/>
</dbReference>
<dbReference type="NCBIfam" id="NF004281">
    <property type="entry name" value="PRK05690.1"/>
    <property type="match status" value="1"/>
</dbReference>
<dbReference type="GO" id="GO:0005829">
    <property type="term" value="C:cytosol"/>
    <property type="evidence" value="ECO:0007669"/>
    <property type="project" value="TreeGrafter"/>
</dbReference>
<dbReference type="InterPro" id="IPR035985">
    <property type="entry name" value="Ubiquitin-activating_enz"/>
</dbReference>
<gene>
    <name evidence="14" type="ORF">HNQ50_001673</name>
</gene>
<keyword evidence="4" id="KW-0067">ATP-binding</keyword>
<comment type="subunit">
    <text evidence="7">Homodimer. Forms a stable heterotetrameric complex of 2 MoeB and 2 MoaD during adenylation of MoaD.</text>
</comment>
<evidence type="ECO:0000313" key="15">
    <source>
        <dbReference type="Proteomes" id="UP000543030"/>
    </source>
</evidence>
<evidence type="ECO:0000259" key="13">
    <source>
        <dbReference type="PROSITE" id="PS50206"/>
    </source>
</evidence>
<evidence type="ECO:0000313" key="14">
    <source>
        <dbReference type="EMBL" id="MBB5190950.1"/>
    </source>
</evidence>
<dbReference type="Gene3D" id="3.40.50.720">
    <property type="entry name" value="NAD(P)-binding Rossmann-like Domain"/>
    <property type="match status" value="1"/>
</dbReference>
<proteinExistence type="inferred from homology"/>
<dbReference type="SMART" id="SM00450">
    <property type="entry name" value="RHOD"/>
    <property type="match status" value="1"/>
</dbReference>
<dbReference type="Pfam" id="PF00899">
    <property type="entry name" value="ThiF"/>
    <property type="match status" value="1"/>
</dbReference>
<evidence type="ECO:0000256" key="8">
    <source>
        <dbReference type="ARBA" id="ARBA00066884"/>
    </source>
</evidence>
<evidence type="ECO:0000256" key="7">
    <source>
        <dbReference type="ARBA" id="ARBA00063809"/>
    </source>
</evidence>
<evidence type="ECO:0000256" key="6">
    <source>
        <dbReference type="ARBA" id="ARBA00055169"/>
    </source>
</evidence>
<dbReference type="GO" id="GO:0004792">
    <property type="term" value="F:thiosulfate-cyanide sulfurtransferase activity"/>
    <property type="evidence" value="ECO:0007669"/>
    <property type="project" value="TreeGrafter"/>
</dbReference>
<dbReference type="CDD" id="cd00757">
    <property type="entry name" value="ThiF_MoeB_HesA_family"/>
    <property type="match status" value="1"/>
</dbReference>
<keyword evidence="2 14" id="KW-0808">Transferase</keyword>
<evidence type="ECO:0000256" key="11">
    <source>
        <dbReference type="ARBA" id="ARBA00075328"/>
    </source>
</evidence>
<dbReference type="InterPro" id="IPR036873">
    <property type="entry name" value="Rhodanese-like_dom_sf"/>
</dbReference>
<dbReference type="Pfam" id="PF00581">
    <property type="entry name" value="Rhodanese"/>
    <property type="match status" value="1"/>
</dbReference>
<dbReference type="EMBL" id="JACHHN010000003">
    <property type="protein sequence ID" value="MBB5190950.1"/>
    <property type="molecule type" value="Genomic_DNA"/>
</dbReference>
<dbReference type="PANTHER" id="PTHR10953:SF102">
    <property type="entry name" value="ADENYLYLTRANSFERASE AND SULFURTRANSFERASE MOCS3"/>
    <property type="match status" value="1"/>
</dbReference>
<dbReference type="GO" id="GO:0061605">
    <property type="term" value="F:molybdopterin-synthase adenylyltransferase activity"/>
    <property type="evidence" value="ECO:0007669"/>
    <property type="project" value="UniProtKB-EC"/>
</dbReference>
<dbReference type="GO" id="GO:0005524">
    <property type="term" value="F:ATP binding"/>
    <property type="evidence" value="ECO:0007669"/>
    <property type="project" value="UniProtKB-KW"/>
</dbReference>
<evidence type="ECO:0000256" key="9">
    <source>
        <dbReference type="ARBA" id="ARBA00073635"/>
    </source>
</evidence>
<comment type="catalytic activity">
    <reaction evidence="5">
        <text>[molybdopterin-synthase sulfur-carrier protein]-C-terminal Gly-Gly + ATP + H(+) = [molybdopterin-synthase sulfur-carrier protein]-C-terminal Gly-Gly-AMP + diphosphate</text>
        <dbReference type="Rhea" id="RHEA:43616"/>
        <dbReference type="Rhea" id="RHEA-COMP:12159"/>
        <dbReference type="Rhea" id="RHEA-COMP:12202"/>
        <dbReference type="ChEBI" id="CHEBI:15378"/>
        <dbReference type="ChEBI" id="CHEBI:30616"/>
        <dbReference type="ChEBI" id="CHEBI:33019"/>
        <dbReference type="ChEBI" id="CHEBI:90618"/>
        <dbReference type="ChEBI" id="CHEBI:90778"/>
        <dbReference type="EC" id="2.7.7.80"/>
    </reaction>
</comment>
<comment type="caution">
    <text evidence="14">The sequence shown here is derived from an EMBL/GenBank/DDBJ whole genome shotgun (WGS) entry which is preliminary data.</text>
</comment>
<keyword evidence="14" id="KW-0548">Nucleotidyltransferase</keyword>